<dbReference type="EMBL" id="JANPWB010000008">
    <property type="protein sequence ID" value="KAJ1165426.1"/>
    <property type="molecule type" value="Genomic_DNA"/>
</dbReference>
<reference evidence="3" key="1">
    <citation type="journal article" date="2022" name="bioRxiv">
        <title>Sequencing and chromosome-scale assembly of the giantPleurodeles waltlgenome.</title>
        <authorList>
            <person name="Brown T."/>
            <person name="Elewa A."/>
            <person name="Iarovenko S."/>
            <person name="Subramanian E."/>
            <person name="Araus A.J."/>
            <person name="Petzold A."/>
            <person name="Susuki M."/>
            <person name="Suzuki K.-i.T."/>
            <person name="Hayashi T."/>
            <person name="Toyoda A."/>
            <person name="Oliveira C."/>
            <person name="Osipova E."/>
            <person name="Leigh N.D."/>
            <person name="Simon A."/>
            <person name="Yun M.H."/>
        </authorList>
    </citation>
    <scope>NUCLEOTIDE SEQUENCE</scope>
    <source>
        <strain evidence="3">20211129_DDA</strain>
        <tissue evidence="3">Liver</tissue>
    </source>
</reference>
<feature type="compositionally biased region" description="Polar residues" evidence="2">
    <location>
        <begin position="215"/>
        <end position="225"/>
    </location>
</feature>
<feature type="coiled-coil region" evidence="1">
    <location>
        <begin position="6"/>
        <end position="33"/>
    </location>
</feature>
<evidence type="ECO:0000256" key="1">
    <source>
        <dbReference type="SAM" id="Coils"/>
    </source>
</evidence>
<protein>
    <submittedName>
        <fullName evidence="3">Uncharacterized protein</fullName>
    </submittedName>
</protein>
<evidence type="ECO:0000256" key="2">
    <source>
        <dbReference type="SAM" id="MobiDB-lite"/>
    </source>
</evidence>
<evidence type="ECO:0000313" key="3">
    <source>
        <dbReference type="EMBL" id="KAJ1165426.1"/>
    </source>
</evidence>
<name>A0AAV7SN22_PLEWA</name>
<keyword evidence="1" id="KW-0175">Coiled coil</keyword>
<sequence length="277" mass="30666">MQLARFEEEIRERTQIELEHRKEQEELRKEENRDRWMDLHHLTMSQRVSKQWHIAPPTPRVLAPASPDQISHFSSAMYYWQPRRYGGVAHHSLPKQEIPTTLTGVIVAPPGSPWASASAPSNHLQGGAKHPAGDHTSQKAAHLRRLSLQGILFSTTRYLISAGLVGSSSSTPRAGSLRNCKGQRVGCTARCLIAAPDVHTCQSLRGSTKCPPGSTPQAHGPQQQPLTGLLDLSVAPAQDHSALSDPQQWTPWRQSSGRHLVWCKVGPQFATFKSCRL</sequence>
<keyword evidence="4" id="KW-1185">Reference proteome</keyword>
<feature type="region of interest" description="Disordered" evidence="2">
    <location>
        <begin position="204"/>
        <end position="225"/>
    </location>
</feature>
<accession>A0AAV7SN22</accession>
<dbReference type="AlphaFoldDB" id="A0AAV7SN22"/>
<dbReference type="Proteomes" id="UP001066276">
    <property type="component" value="Chromosome 4_2"/>
</dbReference>
<evidence type="ECO:0000313" key="4">
    <source>
        <dbReference type="Proteomes" id="UP001066276"/>
    </source>
</evidence>
<comment type="caution">
    <text evidence="3">The sequence shown here is derived from an EMBL/GenBank/DDBJ whole genome shotgun (WGS) entry which is preliminary data.</text>
</comment>
<organism evidence="3 4">
    <name type="scientific">Pleurodeles waltl</name>
    <name type="common">Iberian ribbed newt</name>
    <dbReference type="NCBI Taxonomy" id="8319"/>
    <lineage>
        <taxon>Eukaryota</taxon>
        <taxon>Metazoa</taxon>
        <taxon>Chordata</taxon>
        <taxon>Craniata</taxon>
        <taxon>Vertebrata</taxon>
        <taxon>Euteleostomi</taxon>
        <taxon>Amphibia</taxon>
        <taxon>Batrachia</taxon>
        <taxon>Caudata</taxon>
        <taxon>Salamandroidea</taxon>
        <taxon>Salamandridae</taxon>
        <taxon>Pleurodelinae</taxon>
        <taxon>Pleurodeles</taxon>
    </lineage>
</organism>
<feature type="region of interest" description="Disordered" evidence="2">
    <location>
        <begin position="113"/>
        <end position="141"/>
    </location>
</feature>
<gene>
    <name evidence="3" type="ORF">NDU88_005854</name>
</gene>
<proteinExistence type="predicted"/>